<dbReference type="AlphaFoldDB" id="A0A1Z5HW33"/>
<reference evidence="3" key="1">
    <citation type="journal article" date="2017" name="Appl. Environ. Microbiol.">
        <title>Genomic analysis of Calderihabitans maritimus KKC1, a thermophilic hydrogenogenic carboxydotrophic bacterium isolated from marine sediment.</title>
        <authorList>
            <person name="Omae K."/>
            <person name="Yoneda Y."/>
            <person name="Fukuyama Y."/>
            <person name="Yoshida T."/>
            <person name="Sako Y."/>
        </authorList>
    </citation>
    <scope>NUCLEOTIDE SEQUENCE [LARGE SCALE GENOMIC DNA]</scope>
    <source>
        <strain evidence="3">KKC1</strain>
    </source>
</reference>
<organism evidence="2 3">
    <name type="scientific">Calderihabitans maritimus</name>
    <dbReference type="NCBI Taxonomy" id="1246530"/>
    <lineage>
        <taxon>Bacteria</taxon>
        <taxon>Bacillati</taxon>
        <taxon>Bacillota</taxon>
        <taxon>Clostridia</taxon>
        <taxon>Neomoorellales</taxon>
        <taxon>Calderihabitantaceae</taxon>
        <taxon>Calderihabitans</taxon>
    </lineage>
</organism>
<accession>A0A1Z5HW33</accession>
<evidence type="ECO:0000259" key="1">
    <source>
        <dbReference type="Pfam" id="PF05598"/>
    </source>
</evidence>
<dbReference type="InterPro" id="IPR008490">
    <property type="entry name" value="Transposase_InsH_N"/>
</dbReference>
<dbReference type="Pfam" id="PF05598">
    <property type="entry name" value="DUF772"/>
    <property type="match status" value="1"/>
</dbReference>
<dbReference type="RefSeq" id="WP_192868224.1">
    <property type="nucleotide sequence ID" value="NZ_BDGJ01000161.1"/>
</dbReference>
<dbReference type="EMBL" id="BDGJ01000161">
    <property type="protein sequence ID" value="GAW93541.1"/>
    <property type="molecule type" value="Genomic_DNA"/>
</dbReference>
<evidence type="ECO:0000313" key="2">
    <source>
        <dbReference type="EMBL" id="GAW93541.1"/>
    </source>
</evidence>
<dbReference type="PANTHER" id="PTHR35604">
    <property type="entry name" value="TRANSPOSASE INSH FOR INSERTION SEQUENCE ELEMENT IS5A-RELATED"/>
    <property type="match status" value="1"/>
</dbReference>
<gene>
    <name evidence="2" type="ORF">KKC1_26720</name>
</gene>
<evidence type="ECO:0000313" key="3">
    <source>
        <dbReference type="Proteomes" id="UP000197032"/>
    </source>
</evidence>
<protein>
    <recommendedName>
        <fullName evidence="1">Transposase InsH N-terminal domain-containing protein</fullName>
    </recommendedName>
</protein>
<feature type="domain" description="Transposase InsH N-terminal" evidence="1">
    <location>
        <begin position="17"/>
        <end position="112"/>
    </location>
</feature>
<dbReference type="Proteomes" id="UP000197032">
    <property type="component" value="Unassembled WGS sequence"/>
</dbReference>
<sequence>MLGHQDNQVNFFDLEIFSRMIPADHPLVKIKENVDFSFVADAVKHLYDPDKGRRSFPPETLFRILFLEVWANLSDVQVCRELQYNVLYRYFCNIGWDNPVPDDTTLVVFRKRLGQETFQELFSRLVEQAREKGYLRGEWALIDGTKVVAHVAAKNPLSLAREGRKHLLKELSKIDAAKAEELK</sequence>
<name>A0A1Z5HW33_9FIRM</name>
<dbReference type="PANTHER" id="PTHR35604:SF2">
    <property type="entry name" value="TRANSPOSASE INSH FOR INSERTION SEQUENCE ELEMENT IS5A-RELATED"/>
    <property type="match status" value="1"/>
</dbReference>
<proteinExistence type="predicted"/>
<keyword evidence="3" id="KW-1185">Reference proteome</keyword>
<comment type="caution">
    <text evidence="2">The sequence shown here is derived from an EMBL/GenBank/DDBJ whole genome shotgun (WGS) entry which is preliminary data.</text>
</comment>